<reference evidence="2" key="2">
    <citation type="submission" date="2020-09" db="EMBL/GenBank/DDBJ databases">
        <authorList>
            <person name="Sun Q."/>
            <person name="Ohkuma M."/>
        </authorList>
    </citation>
    <scope>NUCLEOTIDE SEQUENCE</scope>
    <source>
        <strain evidence="2">JCM 15325</strain>
    </source>
</reference>
<dbReference type="EMBL" id="BMOK01000008">
    <property type="protein sequence ID" value="GGL56537.1"/>
    <property type="molecule type" value="Genomic_DNA"/>
</dbReference>
<name>A0A917S5K7_9BACL</name>
<sequence>MKVLFFIGEFPKLSETFILNQITGMISSGHEVTIFADHKENNSKVHEDVSKYHLMSKVHYYGFDGNKIQRRVFLLERLIRWFPKILFGKNSLSNIRHILKFPILISFYHQLHVNKIGSFDVILAHFGPNGVRAQELIDLGWLKGRLFTVFHGYDMIKYLKTNGMDAYNKLFASESVLLPISEFWKNSLIRLGADPHRTIVHHMGIDLEKFEFSPQIYDQEITILSVARFVEKKGLAYGLLAVSQLIKKGYKVRYIIIGNGPLKADLKKVIAENNLDEHVKLLGWKTQKEIAELMKAMQIVLLPSVTSRDGDMEGIPVFLMEAMAMGKIVVSTYHSGIPELIDNQKNGYLVQEKDIDGLVGVLEYIVRSKDKWTEIADNARTKVDSEFNIHKLNDRLVEIFQNELKNHDEDLKEHKLPL</sequence>
<gene>
    <name evidence="2" type="ORF">GCM10007968_20660</name>
</gene>
<dbReference type="Proteomes" id="UP000654670">
    <property type="component" value="Unassembled WGS sequence"/>
</dbReference>
<proteinExistence type="predicted"/>
<dbReference type="Pfam" id="PF00534">
    <property type="entry name" value="Glycos_transf_1"/>
    <property type="match status" value="1"/>
</dbReference>
<dbReference type="PANTHER" id="PTHR45947">
    <property type="entry name" value="SULFOQUINOVOSYL TRANSFERASE SQD2"/>
    <property type="match status" value="1"/>
</dbReference>
<dbReference type="GO" id="GO:0016757">
    <property type="term" value="F:glycosyltransferase activity"/>
    <property type="evidence" value="ECO:0007669"/>
    <property type="project" value="InterPro"/>
</dbReference>
<evidence type="ECO:0000313" key="2">
    <source>
        <dbReference type="EMBL" id="GGL56537.1"/>
    </source>
</evidence>
<evidence type="ECO:0000313" key="3">
    <source>
        <dbReference type="Proteomes" id="UP000654670"/>
    </source>
</evidence>
<dbReference type="AlphaFoldDB" id="A0A917S5K7"/>
<dbReference type="Gene3D" id="3.40.50.2000">
    <property type="entry name" value="Glycogen Phosphorylase B"/>
    <property type="match status" value="2"/>
</dbReference>
<organism evidence="2 3">
    <name type="scientific">Sporolactobacillus putidus</name>
    <dbReference type="NCBI Taxonomy" id="492735"/>
    <lineage>
        <taxon>Bacteria</taxon>
        <taxon>Bacillati</taxon>
        <taxon>Bacillota</taxon>
        <taxon>Bacilli</taxon>
        <taxon>Bacillales</taxon>
        <taxon>Sporolactobacillaceae</taxon>
        <taxon>Sporolactobacillus</taxon>
    </lineage>
</organism>
<feature type="domain" description="Glycosyl transferase family 1" evidence="1">
    <location>
        <begin position="208"/>
        <end position="381"/>
    </location>
</feature>
<protein>
    <submittedName>
        <fullName evidence="2">Colanic acid biosynthesis glycosyltransferase WcaL</fullName>
    </submittedName>
</protein>
<keyword evidence="3" id="KW-1185">Reference proteome</keyword>
<reference evidence="2" key="1">
    <citation type="journal article" date="2014" name="Int. J. Syst. Evol. Microbiol.">
        <title>Complete genome sequence of Corynebacterium casei LMG S-19264T (=DSM 44701T), isolated from a smear-ripened cheese.</title>
        <authorList>
            <consortium name="US DOE Joint Genome Institute (JGI-PGF)"/>
            <person name="Walter F."/>
            <person name="Albersmeier A."/>
            <person name="Kalinowski J."/>
            <person name="Ruckert C."/>
        </authorList>
    </citation>
    <scope>NUCLEOTIDE SEQUENCE</scope>
    <source>
        <strain evidence="2">JCM 15325</strain>
    </source>
</reference>
<evidence type="ECO:0000259" key="1">
    <source>
        <dbReference type="Pfam" id="PF00534"/>
    </source>
</evidence>
<accession>A0A917S5K7</accession>
<dbReference type="InterPro" id="IPR050194">
    <property type="entry name" value="Glycosyltransferase_grp1"/>
</dbReference>
<comment type="caution">
    <text evidence="2">The sequence shown here is derived from an EMBL/GenBank/DDBJ whole genome shotgun (WGS) entry which is preliminary data.</text>
</comment>
<dbReference type="InterPro" id="IPR001296">
    <property type="entry name" value="Glyco_trans_1"/>
</dbReference>
<dbReference type="SUPFAM" id="SSF53756">
    <property type="entry name" value="UDP-Glycosyltransferase/glycogen phosphorylase"/>
    <property type="match status" value="1"/>
</dbReference>
<dbReference type="PANTHER" id="PTHR45947:SF3">
    <property type="entry name" value="SULFOQUINOVOSYL TRANSFERASE SQD2"/>
    <property type="match status" value="1"/>
</dbReference>
<dbReference type="RefSeq" id="WP_188803056.1">
    <property type="nucleotide sequence ID" value="NZ_BMOK01000008.1"/>
</dbReference>